<keyword evidence="2" id="KW-0677">Repeat</keyword>
<dbReference type="EnsemblMetazoa" id="AMAM002069-RA">
    <property type="protein sequence ID" value="AMAM002069-PA"/>
    <property type="gene ID" value="AMAM002069"/>
</dbReference>
<evidence type="ECO:0000256" key="6">
    <source>
        <dbReference type="PROSITE-ProRule" id="PRU00042"/>
    </source>
</evidence>
<sequence>MLQNFLYNEDPDRFEEDQIADCYSVAESEEREERETDTGELELSEQQQTTFVEESEHHTEKPNDCLQGEKSDLTAVEFILQKIGTKRESKPRSDNRSTVRTAKHACTLCEKTFLRRSNLIDHLRLHAKVKMYECDYCDKRFVQSGNLKSHLRIHTAEKPFECSICGKTFAQSSSLKTHMLTHTNVKPYVCDVCDKGFTSSSDLNKHKRTHTGVKPYQCIICPDRQFTQKVHLRNHLARMHPTSNISEAIELGDFHTEKRTLV</sequence>
<dbReference type="SMART" id="SM00355">
    <property type="entry name" value="ZnF_C2H2"/>
    <property type="match status" value="5"/>
</dbReference>
<reference evidence="10" key="1">
    <citation type="submission" date="2013-09" db="EMBL/GenBank/DDBJ databases">
        <title>The Genome Sequence of Anopheles maculatus species B.</title>
        <authorList>
            <consortium name="The Broad Institute Genomics Platform"/>
            <person name="Neafsey D.E."/>
            <person name="Besansky N."/>
            <person name="Howell P."/>
            <person name="Walton C."/>
            <person name="Young S.K."/>
            <person name="Zeng Q."/>
            <person name="Gargeya S."/>
            <person name="Fitzgerald M."/>
            <person name="Haas B."/>
            <person name="Abouelleil A."/>
            <person name="Allen A.W."/>
            <person name="Alvarado L."/>
            <person name="Arachchi H.M."/>
            <person name="Berlin A.M."/>
            <person name="Chapman S.B."/>
            <person name="Gainer-Dewar J."/>
            <person name="Goldberg J."/>
            <person name="Griggs A."/>
            <person name="Gujja S."/>
            <person name="Hansen M."/>
            <person name="Howarth C."/>
            <person name="Imamovic A."/>
            <person name="Ireland A."/>
            <person name="Larimer J."/>
            <person name="McCowan C."/>
            <person name="Murphy C."/>
            <person name="Pearson M."/>
            <person name="Poon T.W."/>
            <person name="Priest M."/>
            <person name="Roberts A."/>
            <person name="Saif S."/>
            <person name="Shea T."/>
            <person name="Sisk P."/>
            <person name="Sykes S."/>
            <person name="Wortman J."/>
            <person name="Nusbaum C."/>
            <person name="Birren B."/>
        </authorList>
    </citation>
    <scope>NUCLEOTIDE SEQUENCE [LARGE SCALE GENOMIC DNA]</scope>
    <source>
        <strain evidence="10">maculatus3</strain>
    </source>
</reference>
<evidence type="ECO:0000256" key="7">
    <source>
        <dbReference type="SAM" id="MobiDB-lite"/>
    </source>
</evidence>
<keyword evidence="5" id="KW-0539">Nucleus</keyword>
<dbReference type="FunFam" id="3.30.160.60:FF:000072">
    <property type="entry name" value="zinc finger protein 143 isoform X1"/>
    <property type="match status" value="1"/>
</dbReference>
<keyword evidence="3 6" id="KW-0863">Zinc-finger</keyword>
<accession>A0A182S8Z3</accession>
<keyword evidence="1" id="KW-0479">Metal-binding</keyword>
<dbReference type="GO" id="GO:0000981">
    <property type="term" value="F:DNA-binding transcription factor activity, RNA polymerase II-specific"/>
    <property type="evidence" value="ECO:0007669"/>
    <property type="project" value="TreeGrafter"/>
</dbReference>
<evidence type="ECO:0000313" key="9">
    <source>
        <dbReference type="EnsemblMetazoa" id="AMAM002069-PA"/>
    </source>
</evidence>
<evidence type="ECO:0000256" key="2">
    <source>
        <dbReference type="ARBA" id="ARBA00022737"/>
    </source>
</evidence>
<protein>
    <recommendedName>
        <fullName evidence="8">C2H2-type domain-containing protein</fullName>
    </recommendedName>
</protein>
<reference evidence="9" key="2">
    <citation type="submission" date="2020-05" db="UniProtKB">
        <authorList>
            <consortium name="EnsemblMetazoa"/>
        </authorList>
    </citation>
    <scope>IDENTIFICATION</scope>
    <source>
        <strain evidence="9">maculatus3</strain>
    </source>
</reference>
<dbReference type="PROSITE" id="PS00028">
    <property type="entry name" value="ZINC_FINGER_C2H2_1"/>
    <property type="match status" value="4"/>
</dbReference>
<evidence type="ECO:0000256" key="1">
    <source>
        <dbReference type="ARBA" id="ARBA00022723"/>
    </source>
</evidence>
<feature type="domain" description="C2H2-type" evidence="8">
    <location>
        <begin position="188"/>
        <end position="215"/>
    </location>
</feature>
<proteinExistence type="predicted"/>
<evidence type="ECO:0000256" key="5">
    <source>
        <dbReference type="ARBA" id="ARBA00023242"/>
    </source>
</evidence>
<feature type="domain" description="C2H2-type" evidence="8">
    <location>
        <begin position="160"/>
        <end position="187"/>
    </location>
</feature>
<evidence type="ECO:0000256" key="4">
    <source>
        <dbReference type="ARBA" id="ARBA00022833"/>
    </source>
</evidence>
<dbReference type="AlphaFoldDB" id="A0A182S8Z3"/>
<feature type="domain" description="C2H2-type" evidence="8">
    <location>
        <begin position="132"/>
        <end position="159"/>
    </location>
</feature>
<dbReference type="Proteomes" id="UP000075901">
    <property type="component" value="Unassembled WGS sequence"/>
</dbReference>
<feature type="compositionally biased region" description="Basic and acidic residues" evidence="7">
    <location>
        <begin position="54"/>
        <end position="67"/>
    </location>
</feature>
<keyword evidence="4" id="KW-0862">Zinc</keyword>
<feature type="domain" description="C2H2-type" evidence="8">
    <location>
        <begin position="104"/>
        <end position="131"/>
    </location>
</feature>
<dbReference type="PANTHER" id="PTHR23235">
    <property type="entry name" value="KRUEPPEL-LIKE TRANSCRIPTION FACTOR"/>
    <property type="match status" value="1"/>
</dbReference>
<name>A0A182S8Z3_9DIPT</name>
<dbReference type="SUPFAM" id="SSF57667">
    <property type="entry name" value="beta-beta-alpha zinc fingers"/>
    <property type="match status" value="3"/>
</dbReference>
<dbReference type="PROSITE" id="PS50157">
    <property type="entry name" value="ZINC_FINGER_C2H2_2"/>
    <property type="match status" value="4"/>
</dbReference>
<dbReference type="InterPro" id="IPR013087">
    <property type="entry name" value="Znf_C2H2_type"/>
</dbReference>
<evidence type="ECO:0000256" key="3">
    <source>
        <dbReference type="ARBA" id="ARBA00022771"/>
    </source>
</evidence>
<dbReference type="FunFam" id="3.30.160.60:FF:000625">
    <property type="entry name" value="Zinc finger protein 536"/>
    <property type="match status" value="1"/>
</dbReference>
<keyword evidence="10" id="KW-1185">Reference proteome</keyword>
<dbReference type="VEuPathDB" id="VectorBase:AMAM002069"/>
<dbReference type="PANTHER" id="PTHR23235:SF142">
    <property type="entry name" value="ZINC FINGER PROTEIN 384"/>
    <property type="match status" value="1"/>
</dbReference>
<dbReference type="FunFam" id="3.30.160.60:FF:000303">
    <property type="entry name" value="Zinc finger protein 41"/>
    <property type="match status" value="1"/>
</dbReference>
<feature type="region of interest" description="Disordered" evidence="7">
    <location>
        <begin position="25"/>
        <end position="67"/>
    </location>
</feature>
<dbReference type="GO" id="GO:0000978">
    <property type="term" value="F:RNA polymerase II cis-regulatory region sequence-specific DNA binding"/>
    <property type="evidence" value="ECO:0007669"/>
    <property type="project" value="TreeGrafter"/>
</dbReference>
<dbReference type="InterPro" id="IPR036236">
    <property type="entry name" value="Znf_C2H2_sf"/>
</dbReference>
<dbReference type="Gene3D" id="3.30.160.60">
    <property type="entry name" value="Classic Zinc Finger"/>
    <property type="match status" value="5"/>
</dbReference>
<evidence type="ECO:0000313" key="10">
    <source>
        <dbReference type="Proteomes" id="UP000075901"/>
    </source>
</evidence>
<organism evidence="9 10">
    <name type="scientific">Anopheles maculatus</name>
    <dbReference type="NCBI Taxonomy" id="74869"/>
    <lineage>
        <taxon>Eukaryota</taxon>
        <taxon>Metazoa</taxon>
        <taxon>Ecdysozoa</taxon>
        <taxon>Arthropoda</taxon>
        <taxon>Hexapoda</taxon>
        <taxon>Insecta</taxon>
        <taxon>Pterygota</taxon>
        <taxon>Neoptera</taxon>
        <taxon>Endopterygota</taxon>
        <taxon>Diptera</taxon>
        <taxon>Nematocera</taxon>
        <taxon>Culicoidea</taxon>
        <taxon>Culicidae</taxon>
        <taxon>Anophelinae</taxon>
        <taxon>Anopheles</taxon>
        <taxon>Anopheles maculatus group</taxon>
    </lineage>
</organism>
<evidence type="ECO:0000259" key="8">
    <source>
        <dbReference type="PROSITE" id="PS50157"/>
    </source>
</evidence>
<dbReference type="GO" id="GO:0005634">
    <property type="term" value="C:nucleus"/>
    <property type="evidence" value="ECO:0007669"/>
    <property type="project" value="UniProtKB-ARBA"/>
</dbReference>
<dbReference type="GO" id="GO:0008270">
    <property type="term" value="F:zinc ion binding"/>
    <property type="evidence" value="ECO:0007669"/>
    <property type="project" value="UniProtKB-KW"/>
</dbReference>
<dbReference type="Pfam" id="PF00096">
    <property type="entry name" value="zf-C2H2"/>
    <property type="match status" value="4"/>
</dbReference>